<protein>
    <recommendedName>
        <fullName evidence="7">Methylamine utilisation protein MauE domain-containing protein</fullName>
    </recommendedName>
</protein>
<comment type="caution">
    <text evidence="8">The sequence shown here is derived from an EMBL/GenBank/DDBJ whole genome shotgun (WGS) entry which is preliminary data.</text>
</comment>
<keyword evidence="2 5" id="KW-0812">Transmembrane</keyword>
<keyword evidence="3 5" id="KW-1133">Transmembrane helix</keyword>
<feature type="chain" id="PRO_5014166312" description="Methylamine utilisation protein MauE domain-containing protein" evidence="6">
    <location>
        <begin position="19"/>
        <end position="402"/>
    </location>
</feature>
<organism evidence="8 9">
    <name type="scientific">Candidatus Thermoflexus japonica</name>
    <dbReference type="NCBI Taxonomy" id="2035417"/>
    <lineage>
        <taxon>Bacteria</taxon>
        <taxon>Bacillati</taxon>
        <taxon>Chloroflexota</taxon>
        <taxon>Thermoflexia</taxon>
        <taxon>Thermoflexales</taxon>
        <taxon>Thermoflexaceae</taxon>
        <taxon>Thermoflexus</taxon>
    </lineage>
</organism>
<dbReference type="EMBL" id="BEHY01000019">
    <property type="protein sequence ID" value="GBD08838.1"/>
    <property type="molecule type" value="Genomic_DNA"/>
</dbReference>
<evidence type="ECO:0000256" key="4">
    <source>
        <dbReference type="ARBA" id="ARBA00023136"/>
    </source>
</evidence>
<proteinExistence type="predicted"/>
<evidence type="ECO:0000256" key="1">
    <source>
        <dbReference type="ARBA" id="ARBA00004141"/>
    </source>
</evidence>
<feature type="transmembrane region" description="Helical" evidence="5">
    <location>
        <begin position="364"/>
        <end position="384"/>
    </location>
</feature>
<dbReference type="PROSITE" id="PS51257">
    <property type="entry name" value="PROKAR_LIPOPROTEIN"/>
    <property type="match status" value="1"/>
</dbReference>
<accession>A0A2H5Y693</accession>
<dbReference type="InterPro" id="IPR009908">
    <property type="entry name" value="Methylamine_util_MauE"/>
</dbReference>
<evidence type="ECO:0000256" key="2">
    <source>
        <dbReference type="ARBA" id="ARBA00022692"/>
    </source>
</evidence>
<name>A0A2H5Y693_9CHLR</name>
<feature type="transmembrane region" description="Helical" evidence="5">
    <location>
        <begin position="292"/>
        <end position="313"/>
    </location>
</feature>
<dbReference type="UniPathway" id="UPA00895"/>
<evidence type="ECO:0000313" key="8">
    <source>
        <dbReference type="EMBL" id="GBD08838.1"/>
    </source>
</evidence>
<dbReference type="Proteomes" id="UP000236642">
    <property type="component" value="Unassembled WGS sequence"/>
</dbReference>
<dbReference type="GO" id="GO:0030416">
    <property type="term" value="P:methylamine metabolic process"/>
    <property type="evidence" value="ECO:0007669"/>
    <property type="project" value="InterPro"/>
</dbReference>
<feature type="domain" description="Methylamine utilisation protein MauE" evidence="7">
    <location>
        <begin position="225"/>
        <end position="347"/>
    </location>
</feature>
<reference evidence="9" key="1">
    <citation type="submission" date="2017-09" db="EMBL/GenBank/DDBJ databases">
        <title>Metaegenomics of thermophilic ammonia-oxidizing enrichment culture.</title>
        <authorList>
            <person name="Kato S."/>
            <person name="Suzuki K."/>
        </authorList>
    </citation>
    <scope>NUCLEOTIDE SEQUENCE [LARGE SCALE GENOMIC DNA]</scope>
</reference>
<evidence type="ECO:0000313" key="9">
    <source>
        <dbReference type="Proteomes" id="UP000236642"/>
    </source>
</evidence>
<feature type="signal peptide" evidence="6">
    <location>
        <begin position="1"/>
        <end position="18"/>
    </location>
</feature>
<evidence type="ECO:0000259" key="7">
    <source>
        <dbReference type="Pfam" id="PF07291"/>
    </source>
</evidence>
<evidence type="ECO:0000256" key="6">
    <source>
        <dbReference type="SAM" id="SignalP"/>
    </source>
</evidence>
<keyword evidence="6" id="KW-0732">Signal</keyword>
<feature type="transmembrane region" description="Helical" evidence="5">
    <location>
        <begin position="263"/>
        <end position="286"/>
    </location>
</feature>
<dbReference type="GO" id="GO:0016020">
    <property type="term" value="C:membrane"/>
    <property type="evidence" value="ECO:0007669"/>
    <property type="project" value="UniProtKB-SubCell"/>
</dbReference>
<feature type="transmembrane region" description="Helical" evidence="5">
    <location>
        <begin position="221"/>
        <end position="242"/>
    </location>
</feature>
<dbReference type="Pfam" id="PF07291">
    <property type="entry name" value="MauE"/>
    <property type="match status" value="1"/>
</dbReference>
<dbReference type="AlphaFoldDB" id="A0A2H5Y693"/>
<gene>
    <name evidence="8" type="ORF">HRbin22_01080</name>
</gene>
<sequence>MRRVLRLGLIGWMGWWIAACQTAPPPHASKELSWAEIQRLVRTCPVSLPMTFLKPPLGVGGNYSNPQQTLFTDLPEGGKLIFKAPRQRGYRYAWPTDMYPGPWPLDIGKWSGSLLPLYPLPDGSIPIKWGWDRVGITGTLQIEGRRLDAPAPPLRAHVPPGYGDTGFQVSTLIFPTEGCWEVTGRVGSHTLTFVVLVLRLRPFPERGRDPCPICSDPSGGLLADLSGALRLILGGVFLRAFVAKARAPRRFSETVQAYALLPPGIAPLAAGGLLIAEPVIAIALLTGWGGTLAWDATVLLLGLFLIAVAVNLRRGRQIPCGCFGSASETISRRTLARLILLVLAALTARLLYPAYPDLSGWTPIRGGAVAVLAALLLLGGMWLLELPNWARWLGHPTSPQET</sequence>
<feature type="transmembrane region" description="Helical" evidence="5">
    <location>
        <begin position="334"/>
        <end position="352"/>
    </location>
</feature>
<evidence type="ECO:0000256" key="3">
    <source>
        <dbReference type="ARBA" id="ARBA00022989"/>
    </source>
</evidence>
<keyword evidence="4 5" id="KW-0472">Membrane</keyword>
<evidence type="ECO:0000256" key="5">
    <source>
        <dbReference type="SAM" id="Phobius"/>
    </source>
</evidence>
<comment type="subcellular location">
    <subcellularLocation>
        <location evidence="1">Membrane</location>
        <topology evidence="1">Multi-pass membrane protein</topology>
    </subcellularLocation>
</comment>